<dbReference type="PANTHER" id="PTHR24567:SF26">
    <property type="entry name" value="REGULATORY PROTEIN YEIL"/>
    <property type="match status" value="1"/>
</dbReference>
<evidence type="ECO:0000313" key="6">
    <source>
        <dbReference type="EMBL" id="WCR10456.1"/>
    </source>
</evidence>
<dbReference type="InterPro" id="IPR050397">
    <property type="entry name" value="Env_Response_Regulators"/>
</dbReference>
<evidence type="ECO:0000313" key="7">
    <source>
        <dbReference type="Proteomes" id="UP001218412"/>
    </source>
</evidence>
<dbReference type="PROSITE" id="PS51063">
    <property type="entry name" value="HTH_CRP_2"/>
    <property type="match status" value="1"/>
</dbReference>
<gene>
    <name evidence="6" type="ORF">JHW45_15580</name>
</gene>
<keyword evidence="7" id="KW-1185">Reference proteome</keyword>
<evidence type="ECO:0000256" key="1">
    <source>
        <dbReference type="ARBA" id="ARBA00023015"/>
    </source>
</evidence>
<dbReference type="InterPro" id="IPR012318">
    <property type="entry name" value="HTH_CRP"/>
</dbReference>
<dbReference type="CDD" id="cd00038">
    <property type="entry name" value="CAP_ED"/>
    <property type="match status" value="1"/>
</dbReference>
<keyword evidence="2" id="KW-0238">DNA-binding</keyword>
<name>A0ABY7STT3_9RHOB</name>
<dbReference type="Gene3D" id="1.10.10.10">
    <property type="entry name" value="Winged helix-like DNA-binding domain superfamily/Winged helix DNA-binding domain"/>
    <property type="match status" value="1"/>
</dbReference>
<keyword evidence="1" id="KW-0805">Transcription regulation</keyword>
<dbReference type="InterPro" id="IPR014710">
    <property type="entry name" value="RmlC-like_jellyroll"/>
</dbReference>
<dbReference type="Proteomes" id="UP001218412">
    <property type="component" value="Chromosome"/>
</dbReference>
<dbReference type="SMART" id="SM00100">
    <property type="entry name" value="cNMP"/>
    <property type="match status" value="1"/>
</dbReference>
<dbReference type="InterPro" id="IPR018490">
    <property type="entry name" value="cNMP-bd_dom_sf"/>
</dbReference>
<evidence type="ECO:0000259" key="4">
    <source>
        <dbReference type="PROSITE" id="PS50042"/>
    </source>
</evidence>
<keyword evidence="3" id="KW-0804">Transcription</keyword>
<reference evidence="6 7" key="1">
    <citation type="submission" date="2021-01" db="EMBL/GenBank/DDBJ databases">
        <title>Biogeographic distribution of Paracoccus.</title>
        <authorList>
            <person name="Hollensteiner J."/>
            <person name="Leineberger J."/>
            <person name="Brinkhoff T."/>
            <person name="Daniel R."/>
        </authorList>
    </citation>
    <scope>NUCLEOTIDE SEQUENCE [LARGE SCALE GENOMIC DNA]</scope>
    <source>
        <strain evidence="6 7">LMG25392</strain>
    </source>
</reference>
<dbReference type="RefSeq" id="WP_272858513.1">
    <property type="nucleotide sequence ID" value="NZ_CP067134.1"/>
</dbReference>
<dbReference type="InterPro" id="IPR036390">
    <property type="entry name" value="WH_DNA-bd_sf"/>
</dbReference>
<organism evidence="6 7">
    <name type="scientific">Paracoccus stylophorae</name>
    <dbReference type="NCBI Taxonomy" id="659350"/>
    <lineage>
        <taxon>Bacteria</taxon>
        <taxon>Pseudomonadati</taxon>
        <taxon>Pseudomonadota</taxon>
        <taxon>Alphaproteobacteria</taxon>
        <taxon>Rhodobacterales</taxon>
        <taxon>Paracoccaceae</taxon>
        <taxon>Paracoccus</taxon>
    </lineage>
</organism>
<dbReference type="PANTHER" id="PTHR24567">
    <property type="entry name" value="CRP FAMILY TRANSCRIPTIONAL REGULATORY PROTEIN"/>
    <property type="match status" value="1"/>
</dbReference>
<feature type="domain" description="HTH crp-type" evidence="5">
    <location>
        <begin position="147"/>
        <end position="215"/>
    </location>
</feature>
<dbReference type="NCBIfam" id="NF006901">
    <property type="entry name" value="PRK09392.1"/>
    <property type="match status" value="1"/>
</dbReference>
<proteinExistence type="predicted"/>
<dbReference type="SUPFAM" id="SSF46785">
    <property type="entry name" value="Winged helix' DNA-binding domain"/>
    <property type="match status" value="1"/>
</dbReference>
<sequence>MHDSDRAEIRKLKPFRNMASPGFDALMQAAYVQEFPAQLCLVSQGMRASFLHVLVEGRVELFAEWNGQETTIDILKPVTSFILAACIRDGDHLMSARTLRACRIVLIPAVDMRAAFRRDVEFAVDVTEELARGYRSMVRRTKNLKLRSSRERLAAYLLALSDELGGAAGFTLPHEKRLIASYLGMTPESLSRCFKSLSRDGVHVAGARVTLTDRARLTAICRPDPQID</sequence>
<dbReference type="EMBL" id="CP067134">
    <property type="protein sequence ID" value="WCR10456.1"/>
    <property type="molecule type" value="Genomic_DNA"/>
</dbReference>
<dbReference type="SUPFAM" id="SSF51206">
    <property type="entry name" value="cAMP-binding domain-like"/>
    <property type="match status" value="1"/>
</dbReference>
<dbReference type="Pfam" id="PF00027">
    <property type="entry name" value="cNMP_binding"/>
    <property type="match status" value="1"/>
</dbReference>
<evidence type="ECO:0000256" key="3">
    <source>
        <dbReference type="ARBA" id="ARBA00023163"/>
    </source>
</evidence>
<evidence type="ECO:0000256" key="2">
    <source>
        <dbReference type="ARBA" id="ARBA00023125"/>
    </source>
</evidence>
<accession>A0ABY7STT3</accession>
<dbReference type="InterPro" id="IPR000595">
    <property type="entry name" value="cNMP-bd_dom"/>
</dbReference>
<dbReference type="InterPro" id="IPR036388">
    <property type="entry name" value="WH-like_DNA-bd_sf"/>
</dbReference>
<protein>
    <submittedName>
        <fullName evidence="6">Helix-turn-helix domain-containing protein</fullName>
    </submittedName>
</protein>
<dbReference type="Gene3D" id="2.60.120.10">
    <property type="entry name" value="Jelly Rolls"/>
    <property type="match status" value="1"/>
</dbReference>
<dbReference type="PROSITE" id="PS50042">
    <property type="entry name" value="CNMP_BINDING_3"/>
    <property type="match status" value="1"/>
</dbReference>
<dbReference type="Pfam" id="PF13545">
    <property type="entry name" value="HTH_Crp_2"/>
    <property type="match status" value="1"/>
</dbReference>
<dbReference type="SMART" id="SM00419">
    <property type="entry name" value="HTH_CRP"/>
    <property type="match status" value="1"/>
</dbReference>
<feature type="domain" description="Cyclic nucleotide-binding" evidence="4">
    <location>
        <begin position="14"/>
        <end position="107"/>
    </location>
</feature>
<evidence type="ECO:0000259" key="5">
    <source>
        <dbReference type="PROSITE" id="PS51063"/>
    </source>
</evidence>